<evidence type="ECO:0000313" key="1">
    <source>
        <dbReference type="EMBL" id="ANZ35297.1"/>
    </source>
</evidence>
<accession>A0A1B2HC50</accession>
<protein>
    <submittedName>
        <fullName evidence="1">Uncharacterized protein</fullName>
    </submittedName>
</protein>
<organism evidence="1 2">
    <name type="scientific">Lentzea guizhouensis</name>
    <dbReference type="NCBI Taxonomy" id="1586287"/>
    <lineage>
        <taxon>Bacteria</taxon>
        <taxon>Bacillati</taxon>
        <taxon>Actinomycetota</taxon>
        <taxon>Actinomycetes</taxon>
        <taxon>Pseudonocardiales</taxon>
        <taxon>Pseudonocardiaceae</taxon>
        <taxon>Lentzea</taxon>
    </lineage>
</organism>
<proteinExistence type="predicted"/>
<reference evidence="1 2" key="1">
    <citation type="submission" date="2016-07" db="EMBL/GenBank/DDBJ databases">
        <title>Complete genome sequence of the Lentzea guizhouensis DHS C013.</title>
        <authorList>
            <person name="Cao C."/>
        </authorList>
    </citation>
    <scope>NUCLEOTIDE SEQUENCE [LARGE SCALE GENOMIC DNA]</scope>
    <source>
        <strain evidence="1 2">DHS C013</strain>
    </source>
</reference>
<sequence length="251" mass="26986">MSNSEPAKTFRIGVTLEGGSLHAVAPIPPEMVLAWLSYVPAECGAAVQIAHDWGLFERGNERIDRLGACAHCAWSVALATSTTQRELVALNPASAAEHDALVRLHPRPFLYLDICRFLLKDIEEHGPDSGRFIQALTIATRHRPVVLLDTLCTEDSCDHDEKPQGCYADADTVACRECTISAGPWAGAYEGYVEVLVLAEDCPMLPAMAKAYGVKSPCAVCGESSRGDTELCNLHTPLQGNIEVRRGGGAS</sequence>
<evidence type="ECO:0000313" key="2">
    <source>
        <dbReference type="Proteomes" id="UP000093053"/>
    </source>
</evidence>
<dbReference type="EMBL" id="CP016793">
    <property type="protein sequence ID" value="ANZ35297.1"/>
    <property type="molecule type" value="Genomic_DNA"/>
</dbReference>
<dbReference type="Proteomes" id="UP000093053">
    <property type="component" value="Chromosome"/>
</dbReference>
<gene>
    <name evidence="1" type="ORF">BBK82_03580</name>
</gene>
<dbReference type="AlphaFoldDB" id="A0A1B2HC50"/>
<keyword evidence="2" id="KW-1185">Reference proteome</keyword>
<dbReference type="KEGG" id="led:BBK82_03580"/>
<dbReference type="STRING" id="1586287.BBK82_03580"/>
<name>A0A1B2HC50_9PSEU</name>